<evidence type="ECO:0000313" key="10">
    <source>
        <dbReference type="Proteomes" id="UP000323866"/>
    </source>
</evidence>
<reference evidence="8 10" key="2">
    <citation type="submission" date="2019-09" db="EMBL/GenBank/DDBJ databases">
        <title>A bacterium isolated from glacier soil.</title>
        <authorList>
            <person name="Liu Q."/>
        </authorList>
    </citation>
    <scope>NUCLEOTIDE SEQUENCE [LARGE SCALE GENOMIC DNA]</scope>
    <source>
        <strain evidence="8 10">MDT1-10-3</strain>
    </source>
</reference>
<evidence type="ECO:0000313" key="9">
    <source>
        <dbReference type="EMBL" id="MFA1771470.1"/>
    </source>
</evidence>
<keyword evidence="11" id="KW-1185">Reference proteome</keyword>
<gene>
    <name evidence="9" type="ORF">ACD591_09230</name>
    <name evidence="8" type="ORF">FOE74_14885</name>
</gene>
<dbReference type="Pfam" id="PF13242">
    <property type="entry name" value="Hydrolase_like"/>
    <property type="match status" value="1"/>
</dbReference>
<sequence length="181" mass="20228">MSFPKLFDTLFLDRDGVINLKIENGYVTNFSAIEILPGISEFLAAAQEKFERIIVVTNQRCVGRGIISTDDLIQINNKINELTGNLITQFFFCPHLEEDGCTCRKPKEGLFLKAADTFKIDFSSSWMVGDSETDLIPAKKLGLKTVFIGGISEFADVKVDNTLELLSFFAHMYTSEVLPSN</sequence>
<dbReference type="GO" id="GO:0005737">
    <property type="term" value="C:cytoplasm"/>
    <property type="evidence" value="ECO:0007669"/>
    <property type="project" value="UniProtKB-SubCell"/>
</dbReference>
<dbReference type="InterPro" id="IPR004446">
    <property type="entry name" value="Heptose_bisP_phosphatase"/>
</dbReference>
<comment type="similarity">
    <text evidence="2">Belongs to the GmhB family.</text>
</comment>
<dbReference type="EMBL" id="VKKZ01000022">
    <property type="protein sequence ID" value="KAA6432388.1"/>
    <property type="molecule type" value="Genomic_DNA"/>
</dbReference>
<dbReference type="AlphaFoldDB" id="A0A5M8QB53"/>
<dbReference type="InterPro" id="IPR023214">
    <property type="entry name" value="HAD_sf"/>
</dbReference>
<name>A0A5M8QB53_9BACT</name>
<dbReference type="GO" id="GO:0016791">
    <property type="term" value="F:phosphatase activity"/>
    <property type="evidence" value="ECO:0007669"/>
    <property type="project" value="InterPro"/>
</dbReference>
<dbReference type="NCBIfam" id="TIGR01662">
    <property type="entry name" value="HAD-SF-IIIA"/>
    <property type="match status" value="1"/>
</dbReference>
<evidence type="ECO:0000256" key="2">
    <source>
        <dbReference type="ARBA" id="ARBA00005628"/>
    </source>
</evidence>
<evidence type="ECO:0000256" key="6">
    <source>
        <dbReference type="ARBA" id="ARBA00023277"/>
    </source>
</evidence>
<keyword evidence="3" id="KW-0963">Cytoplasm</keyword>
<accession>A0A5M8QB53</accession>
<dbReference type="PANTHER" id="PTHR42891:SF1">
    <property type="entry name" value="D-GLYCERO-BETA-D-MANNO-HEPTOSE-1,7-BISPHOSPHATE 7-PHOSPHATASE"/>
    <property type="match status" value="1"/>
</dbReference>
<dbReference type="GO" id="GO:0005975">
    <property type="term" value="P:carbohydrate metabolic process"/>
    <property type="evidence" value="ECO:0007669"/>
    <property type="project" value="InterPro"/>
</dbReference>
<organism evidence="8 10">
    <name type="scientific">Rufibacter glacialis</name>
    <dbReference type="NCBI Taxonomy" id="1259555"/>
    <lineage>
        <taxon>Bacteria</taxon>
        <taxon>Pseudomonadati</taxon>
        <taxon>Bacteroidota</taxon>
        <taxon>Cytophagia</taxon>
        <taxon>Cytophagales</taxon>
        <taxon>Hymenobacteraceae</taxon>
        <taxon>Rufibacter</taxon>
    </lineage>
</organism>
<keyword evidence="5 8" id="KW-0378">Hydrolase</keyword>
<dbReference type="PANTHER" id="PTHR42891">
    <property type="entry name" value="D-GLYCERO-BETA-D-MANNO-HEPTOSE-1,7-BISPHOSPHATE 7-PHOSPHATASE"/>
    <property type="match status" value="1"/>
</dbReference>
<dbReference type="CDD" id="cd07503">
    <property type="entry name" value="HAD_HisB-N"/>
    <property type="match status" value="1"/>
</dbReference>
<keyword evidence="6" id="KW-0119">Carbohydrate metabolism</keyword>
<dbReference type="Proteomes" id="UP001570846">
    <property type="component" value="Unassembled WGS sequence"/>
</dbReference>
<dbReference type="GO" id="GO:0046872">
    <property type="term" value="F:metal ion binding"/>
    <property type="evidence" value="ECO:0007669"/>
    <property type="project" value="UniProtKB-KW"/>
</dbReference>
<reference evidence="9 11" key="3">
    <citation type="submission" date="2024-08" db="EMBL/GenBank/DDBJ databases">
        <authorList>
            <person name="Wei W."/>
        </authorList>
    </citation>
    <scope>NUCLEOTIDE SEQUENCE [LARGE SCALE GENOMIC DNA]</scope>
    <source>
        <strain evidence="9 11">XU2</strain>
    </source>
</reference>
<evidence type="ECO:0000313" key="11">
    <source>
        <dbReference type="Proteomes" id="UP001570846"/>
    </source>
</evidence>
<evidence type="ECO:0000256" key="4">
    <source>
        <dbReference type="ARBA" id="ARBA00022723"/>
    </source>
</evidence>
<dbReference type="OrthoDB" id="9813880at2"/>
<dbReference type="Proteomes" id="UP000323866">
    <property type="component" value="Unassembled WGS sequence"/>
</dbReference>
<dbReference type="InterPro" id="IPR006543">
    <property type="entry name" value="Histidinol-phos"/>
</dbReference>
<evidence type="ECO:0000256" key="1">
    <source>
        <dbReference type="ARBA" id="ARBA00004496"/>
    </source>
</evidence>
<keyword evidence="4" id="KW-0479">Metal-binding</keyword>
<dbReference type="SUPFAM" id="SSF56784">
    <property type="entry name" value="HAD-like"/>
    <property type="match status" value="1"/>
</dbReference>
<dbReference type="RefSeq" id="WP_149099420.1">
    <property type="nucleotide sequence ID" value="NZ_BMMG01000005.1"/>
</dbReference>
<protein>
    <recommendedName>
        <fullName evidence="7">D,D-heptose 1,7-bisphosphate phosphatase</fullName>
    </recommendedName>
</protein>
<comment type="subcellular location">
    <subcellularLocation>
        <location evidence="1">Cytoplasm</location>
    </subcellularLocation>
</comment>
<dbReference type="EMBL" id="JBGOGF010000004">
    <property type="protein sequence ID" value="MFA1771470.1"/>
    <property type="molecule type" value="Genomic_DNA"/>
</dbReference>
<evidence type="ECO:0000313" key="8">
    <source>
        <dbReference type="EMBL" id="KAA6432388.1"/>
    </source>
</evidence>
<evidence type="ECO:0000256" key="3">
    <source>
        <dbReference type="ARBA" id="ARBA00022490"/>
    </source>
</evidence>
<dbReference type="InterPro" id="IPR006549">
    <property type="entry name" value="HAD-SF_hydro_IIIA"/>
</dbReference>
<evidence type="ECO:0000256" key="5">
    <source>
        <dbReference type="ARBA" id="ARBA00022801"/>
    </source>
</evidence>
<dbReference type="NCBIfam" id="TIGR01656">
    <property type="entry name" value="Histidinol-ppas"/>
    <property type="match status" value="1"/>
</dbReference>
<dbReference type="Gene3D" id="3.40.50.1000">
    <property type="entry name" value="HAD superfamily/HAD-like"/>
    <property type="match status" value="1"/>
</dbReference>
<reference evidence="8 10" key="1">
    <citation type="submission" date="2019-07" db="EMBL/GenBank/DDBJ databases">
        <authorList>
            <person name="Qu J.-H."/>
        </authorList>
    </citation>
    <scope>NUCLEOTIDE SEQUENCE [LARGE SCALE GENOMIC DNA]</scope>
    <source>
        <strain evidence="8 10">MDT1-10-3</strain>
    </source>
</reference>
<proteinExistence type="inferred from homology"/>
<comment type="caution">
    <text evidence="8">The sequence shown here is derived from an EMBL/GenBank/DDBJ whole genome shotgun (WGS) entry which is preliminary data.</text>
</comment>
<evidence type="ECO:0000256" key="7">
    <source>
        <dbReference type="ARBA" id="ARBA00031828"/>
    </source>
</evidence>
<dbReference type="InterPro" id="IPR036412">
    <property type="entry name" value="HAD-like_sf"/>
</dbReference>